<evidence type="ECO:0000256" key="2">
    <source>
        <dbReference type="ARBA" id="ARBA00023125"/>
    </source>
</evidence>
<dbReference type="Gene3D" id="3.40.50.2300">
    <property type="match status" value="1"/>
</dbReference>
<dbReference type="CDD" id="cd06170">
    <property type="entry name" value="LuxR_C_like"/>
    <property type="match status" value="1"/>
</dbReference>
<evidence type="ECO:0000256" key="1">
    <source>
        <dbReference type="ARBA" id="ARBA00022553"/>
    </source>
</evidence>
<dbReference type="InterPro" id="IPR016032">
    <property type="entry name" value="Sig_transdc_resp-reg_C-effctor"/>
</dbReference>
<dbReference type="GO" id="GO:0000160">
    <property type="term" value="P:phosphorelay signal transduction system"/>
    <property type="evidence" value="ECO:0007669"/>
    <property type="project" value="InterPro"/>
</dbReference>
<reference evidence="6 7" key="1">
    <citation type="submission" date="2019-09" db="EMBL/GenBank/DDBJ databases">
        <title>Phylogeny of genus Pseudoclavibacter and closely related genus.</title>
        <authorList>
            <person name="Li Y."/>
        </authorList>
    </citation>
    <scope>NUCLEOTIDE SEQUENCE [LARGE SCALE GENOMIC DNA]</scope>
    <source>
        <strain evidence="6 7">EGI 60007</strain>
    </source>
</reference>
<evidence type="ECO:0000256" key="3">
    <source>
        <dbReference type="PROSITE-ProRule" id="PRU00169"/>
    </source>
</evidence>
<dbReference type="Proteomes" id="UP000431744">
    <property type="component" value="Unassembled WGS sequence"/>
</dbReference>
<dbReference type="SUPFAM" id="SSF52172">
    <property type="entry name" value="CheY-like"/>
    <property type="match status" value="1"/>
</dbReference>
<evidence type="ECO:0000259" key="5">
    <source>
        <dbReference type="PROSITE" id="PS50110"/>
    </source>
</evidence>
<evidence type="ECO:0000259" key="4">
    <source>
        <dbReference type="PROSITE" id="PS50043"/>
    </source>
</evidence>
<dbReference type="InterPro" id="IPR058245">
    <property type="entry name" value="NreC/VraR/RcsB-like_REC"/>
</dbReference>
<dbReference type="PANTHER" id="PTHR43214">
    <property type="entry name" value="TWO-COMPONENT RESPONSE REGULATOR"/>
    <property type="match status" value="1"/>
</dbReference>
<name>A0A6H9WC57_9MICO</name>
<dbReference type="RefSeq" id="WP_158029445.1">
    <property type="nucleotide sequence ID" value="NZ_BMHG01000001.1"/>
</dbReference>
<dbReference type="EMBL" id="WBJY01000002">
    <property type="protein sequence ID" value="KAB1648250.1"/>
    <property type="molecule type" value="Genomic_DNA"/>
</dbReference>
<evidence type="ECO:0000313" key="7">
    <source>
        <dbReference type="Proteomes" id="UP000431744"/>
    </source>
</evidence>
<dbReference type="Pfam" id="PF00196">
    <property type="entry name" value="GerE"/>
    <property type="match status" value="1"/>
</dbReference>
<feature type="domain" description="HTH luxR-type" evidence="4">
    <location>
        <begin position="155"/>
        <end position="220"/>
    </location>
</feature>
<feature type="modified residue" description="4-aspartylphosphate" evidence="3">
    <location>
        <position position="54"/>
    </location>
</feature>
<comment type="caution">
    <text evidence="6">The sequence shown here is derived from an EMBL/GenBank/DDBJ whole genome shotgun (WGS) entry which is preliminary data.</text>
</comment>
<keyword evidence="1 3" id="KW-0597">Phosphoprotein</keyword>
<dbReference type="PROSITE" id="PS50043">
    <property type="entry name" value="HTH_LUXR_2"/>
    <property type="match status" value="1"/>
</dbReference>
<keyword evidence="7" id="KW-1185">Reference proteome</keyword>
<organism evidence="6 7">
    <name type="scientific">Pseudoclavibacter endophyticus</name>
    <dbReference type="NCBI Taxonomy" id="1778590"/>
    <lineage>
        <taxon>Bacteria</taxon>
        <taxon>Bacillati</taxon>
        <taxon>Actinomycetota</taxon>
        <taxon>Actinomycetes</taxon>
        <taxon>Micrococcales</taxon>
        <taxon>Microbacteriaceae</taxon>
        <taxon>Pseudoclavibacter</taxon>
    </lineage>
</organism>
<proteinExistence type="predicted"/>
<feature type="domain" description="Response regulatory" evidence="5">
    <location>
        <begin position="3"/>
        <end position="119"/>
    </location>
</feature>
<dbReference type="Pfam" id="PF00072">
    <property type="entry name" value="Response_reg"/>
    <property type="match status" value="1"/>
</dbReference>
<gene>
    <name evidence="6" type="ORF">F8O04_11090</name>
</gene>
<dbReference type="PANTHER" id="PTHR43214:SF43">
    <property type="entry name" value="TWO-COMPONENT RESPONSE REGULATOR"/>
    <property type="match status" value="1"/>
</dbReference>
<dbReference type="InterPro" id="IPR039420">
    <property type="entry name" value="WalR-like"/>
</dbReference>
<dbReference type="SUPFAM" id="SSF46894">
    <property type="entry name" value="C-terminal effector domain of the bipartite response regulators"/>
    <property type="match status" value="1"/>
</dbReference>
<dbReference type="CDD" id="cd17535">
    <property type="entry name" value="REC_NarL-like"/>
    <property type="match status" value="1"/>
</dbReference>
<dbReference type="SMART" id="SM00448">
    <property type="entry name" value="REC"/>
    <property type="match status" value="1"/>
</dbReference>
<dbReference type="PROSITE" id="PS00622">
    <property type="entry name" value="HTH_LUXR_1"/>
    <property type="match status" value="1"/>
</dbReference>
<dbReference type="InterPro" id="IPR000792">
    <property type="entry name" value="Tscrpt_reg_LuxR_C"/>
</dbReference>
<dbReference type="AlphaFoldDB" id="A0A6H9WC57"/>
<sequence length="227" mass="24573">MIRVAIADDHKLVRTGLGALLDAEPDVEVRALFANGQEAVDYVAEHDVDVLLMDIEMPVLDGVEATRRVLELRPETAVIVLTTFHDDAYLAGALRAGAFGYLLKTGSTEELSQGVRDAHEGRRAFAPEVLDRLAKQFADGDAAGRRGGPPARGEVPAPLAALTRRELDVFVEVGRGRSNREIAEALHLSEATVKTYVTRILAKLDVRSRVQLVVLAFETGIVTRAVG</sequence>
<dbReference type="GO" id="GO:0006355">
    <property type="term" value="P:regulation of DNA-templated transcription"/>
    <property type="evidence" value="ECO:0007669"/>
    <property type="project" value="InterPro"/>
</dbReference>
<dbReference type="PRINTS" id="PR00038">
    <property type="entry name" value="HTHLUXR"/>
</dbReference>
<dbReference type="PROSITE" id="PS50110">
    <property type="entry name" value="RESPONSE_REGULATORY"/>
    <property type="match status" value="1"/>
</dbReference>
<dbReference type="InterPro" id="IPR001789">
    <property type="entry name" value="Sig_transdc_resp-reg_receiver"/>
</dbReference>
<protein>
    <submittedName>
        <fullName evidence="6">Response regulator transcription factor</fullName>
    </submittedName>
</protein>
<dbReference type="OrthoDB" id="9808843at2"/>
<dbReference type="InterPro" id="IPR011006">
    <property type="entry name" value="CheY-like_superfamily"/>
</dbReference>
<accession>A0A6H9WC57</accession>
<dbReference type="GO" id="GO:0003677">
    <property type="term" value="F:DNA binding"/>
    <property type="evidence" value="ECO:0007669"/>
    <property type="project" value="UniProtKB-KW"/>
</dbReference>
<evidence type="ECO:0000313" key="6">
    <source>
        <dbReference type="EMBL" id="KAB1648250.1"/>
    </source>
</evidence>
<keyword evidence="2" id="KW-0238">DNA-binding</keyword>
<dbReference type="SMART" id="SM00421">
    <property type="entry name" value="HTH_LUXR"/>
    <property type="match status" value="1"/>
</dbReference>